<dbReference type="EMBL" id="CP022579">
    <property type="protein sequence ID" value="QEL63550.1"/>
    <property type="molecule type" value="Genomic_DNA"/>
</dbReference>
<feature type="transmembrane region" description="Helical" evidence="1">
    <location>
        <begin position="29"/>
        <end position="53"/>
    </location>
</feature>
<accession>A0A5C1E3W2</accession>
<organism evidence="2 3">
    <name type="scientific">Oryzomicrobium terrae</name>
    <dbReference type="NCBI Taxonomy" id="1735038"/>
    <lineage>
        <taxon>Bacteria</taxon>
        <taxon>Pseudomonadati</taxon>
        <taxon>Pseudomonadota</taxon>
        <taxon>Betaproteobacteria</taxon>
        <taxon>Rhodocyclales</taxon>
        <taxon>Rhodocyclaceae</taxon>
        <taxon>Oryzomicrobium</taxon>
    </lineage>
</organism>
<keyword evidence="1" id="KW-0472">Membrane</keyword>
<evidence type="ECO:0000256" key="1">
    <source>
        <dbReference type="SAM" id="Phobius"/>
    </source>
</evidence>
<gene>
    <name evidence="2" type="primary">flp</name>
    <name evidence="2" type="ORF">OTERR_00740</name>
</gene>
<protein>
    <submittedName>
        <fullName evidence="2">Pilus assembly protein Flp/PilA</fullName>
    </submittedName>
</protein>
<dbReference type="AlphaFoldDB" id="A0A5C1E3W2"/>
<evidence type="ECO:0000313" key="3">
    <source>
        <dbReference type="Proteomes" id="UP000323671"/>
    </source>
</evidence>
<reference evidence="2 3" key="1">
    <citation type="submission" date="2017-07" db="EMBL/GenBank/DDBJ databases">
        <title>Complete genome sequence of Oryzomicrobium terrae TPP412.</title>
        <authorList>
            <person name="Chiu L.-W."/>
            <person name="Lo K.-J."/>
            <person name="Tsai Y.-M."/>
            <person name="Lin S.-S."/>
            <person name="Kuo C.-H."/>
            <person name="Liu C.-T."/>
        </authorList>
    </citation>
    <scope>NUCLEOTIDE SEQUENCE [LARGE SCALE GENOMIC DNA]</scope>
    <source>
        <strain evidence="2 3">TPP412</strain>
    </source>
</reference>
<keyword evidence="3" id="KW-1185">Reference proteome</keyword>
<keyword evidence="1" id="KW-1133">Transmembrane helix</keyword>
<name>A0A5C1E3W2_9RHOO</name>
<proteinExistence type="predicted"/>
<evidence type="ECO:0000313" key="2">
    <source>
        <dbReference type="EMBL" id="QEL63550.1"/>
    </source>
</evidence>
<keyword evidence="1" id="KW-0812">Transmembrane</keyword>
<sequence length="69" mass="7135">MGVSCGGALRRFRDLLVEEQGVTGTEYALVAWLIAIALIVALLFAGGSVATLWTNLGNCVASFGTSCSL</sequence>
<dbReference type="Proteomes" id="UP000323671">
    <property type="component" value="Chromosome"/>
</dbReference>
<dbReference type="KEGG" id="otr:OTERR_00740"/>